<dbReference type="EMBL" id="JBEPMM010000006">
    <property type="protein sequence ID" value="MET3693127.1"/>
    <property type="molecule type" value="Genomic_DNA"/>
</dbReference>
<evidence type="ECO:0000313" key="2">
    <source>
        <dbReference type="EMBL" id="MET3693127.1"/>
    </source>
</evidence>
<proteinExistence type="predicted"/>
<sequence length="251" mass="25648">MGGDCEGARDNMRIWVARPEPGASRTAIRLRDLGHRPLVAPVLAVAETGERLPAGHFAGLILTSTNGVAALRPDERARFRDVPTFTVGARTGAAARAAGLRDVRIAGGEARALAALVAASLPRGSTLLHAAGAERKAEPAAALAEAGYALSVSELYATRIAPSLPDALLDALGARALDAALHYSRRSAAAAHDLAGTHGLGGAFRALTHYCLSADVAVPLVAAGVAVHFVAERPDEEMLLAGLAASKPSGI</sequence>
<keyword evidence="2" id="KW-0456">Lyase</keyword>
<gene>
    <name evidence="2" type="ORF">ABID43_002671</name>
</gene>
<evidence type="ECO:0000259" key="1">
    <source>
        <dbReference type="Pfam" id="PF02602"/>
    </source>
</evidence>
<evidence type="ECO:0000313" key="3">
    <source>
        <dbReference type="Proteomes" id="UP001549145"/>
    </source>
</evidence>
<dbReference type="InterPro" id="IPR003754">
    <property type="entry name" value="4pyrrol_synth_uPrphyn_synth"/>
</dbReference>
<comment type="caution">
    <text evidence="2">The sequence shown here is derived from an EMBL/GenBank/DDBJ whole genome shotgun (WGS) entry which is preliminary data.</text>
</comment>
<organism evidence="2 3">
    <name type="scientific">Methylobacterium goesingense</name>
    <dbReference type="NCBI Taxonomy" id="243690"/>
    <lineage>
        <taxon>Bacteria</taxon>
        <taxon>Pseudomonadati</taxon>
        <taxon>Pseudomonadota</taxon>
        <taxon>Alphaproteobacteria</taxon>
        <taxon>Hyphomicrobiales</taxon>
        <taxon>Methylobacteriaceae</taxon>
        <taxon>Methylobacterium</taxon>
    </lineage>
</organism>
<dbReference type="Proteomes" id="UP001549145">
    <property type="component" value="Unassembled WGS sequence"/>
</dbReference>
<accession>A0ABV2L702</accession>
<dbReference type="Gene3D" id="3.40.50.10090">
    <property type="match status" value="2"/>
</dbReference>
<dbReference type="InterPro" id="IPR036108">
    <property type="entry name" value="4pyrrol_syn_uPrphyn_synt_sf"/>
</dbReference>
<reference evidence="2 3" key="1">
    <citation type="submission" date="2024-06" db="EMBL/GenBank/DDBJ databases">
        <title>Genomic Encyclopedia of Type Strains, Phase IV (KMG-IV): sequencing the most valuable type-strain genomes for metagenomic binning, comparative biology and taxonomic classification.</title>
        <authorList>
            <person name="Goeker M."/>
        </authorList>
    </citation>
    <scope>NUCLEOTIDE SEQUENCE [LARGE SCALE GENOMIC DNA]</scope>
    <source>
        <strain evidence="2 3">DSM 21331</strain>
    </source>
</reference>
<keyword evidence="3" id="KW-1185">Reference proteome</keyword>
<feature type="domain" description="Tetrapyrrole biosynthesis uroporphyrinogen III synthase" evidence="1">
    <location>
        <begin position="26"/>
        <end position="240"/>
    </location>
</feature>
<protein>
    <submittedName>
        <fullName evidence="2">Uroporphyrinogen-III synthase</fullName>
        <ecNumber evidence="2">4.2.1.75</ecNumber>
    </submittedName>
</protein>
<name>A0ABV2L702_9HYPH</name>
<dbReference type="Pfam" id="PF02602">
    <property type="entry name" value="HEM4"/>
    <property type="match status" value="1"/>
</dbReference>
<dbReference type="EC" id="4.2.1.75" evidence="2"/>
<dbReference type="GO" id="GO:0004852">
    <property type="term" value="F:uroporphyrinogen-III synthase activity"/>
    <property type="evidence" value="ECO:0007669"/>
    <property type="project" value="UniProtKB-EC"/>
</dbReference>
<dbReference type="SUPFAM" id="SSF69618">
    <property type="entry name" value="HemD-like"/>
    <property type="match status" value="1"/>
</dbReference>